<name>A0A395GVH6_9EURO</name>
<dbReference type="STRING" id="1448316.A0A395GVH6"/>
<dbReference type="AlphaFoldDB" id="A0A395GVH6"/>
<dbReference type="EMBL" id="KZ824445">
    <property type="protein sequence ID" value="RAK99571.1"/>
    <property type="molecule type" value="Genomic_DNA"/>
</dbReference>
<organism evidence="1 2">
    <name type="scientific">Aspergillus ibericus CBS 121593</name>
    <dbReference type="NCBI Taxonomy" id="1448316"/>
    <lineage>
        <taxon>Eukaryota</taxon>
        <taxon>Fungi</taxon>
        <taxon>Dikarya</taxon>
        <taxon>Ascomycota</taxon>
        <taxon>Pezizomycotina</taxon>
        <taxon>Eurotiomycetes</taxon>
        <taxon>Eurotiomycetidae</taxon>
        <taxon>Eurotiales</taxon>
        <taxon>Aspergillaceae</taxon>
        <taxon>Aspergillus</taxon>
        <taxon>Aspergillus subgen. Circumdati</taxon>
    </lineage>
</organism>
<dbReference type="Proteomes" id="UP000249402">
    <property type="component" value="Unassembled WGS sequence"/>
</dbReference>
<feature type="non-terminal residue" evidence="1">
    <location>
        <position position="108"/>
    </location>
</feature>
<protein>
    <submittedName>
        <fullName evidence="1">Uncharacterized protein</fullName>
    </submittedName>
</protein>
<dbReference type="GeneID" id="37220038"/>
<evidence type="ECO:0000313" key="1">
    <source>
        <dbReference type="EMBL" id="RAK99571.1"/>
    </source>
</evidence>
<dbReference type="OrthoDB" id="5381562at2759"/>
<proteinExistence type="predicted"/>
<dbReference type="VEuPathDB" id="FungiDB:BO80DRAFT_329421"/>
<feature type="non-terminal residue" evidence="1">
    <location>
        <position position="1"/>
    </location>
</feature>
<dbReference type="RefSeq" id="XP_025573899.1">
    <property type="nucleotide sequence ID" value="XM_025715173.1"/>
</dbReference>
<gene>
    <name evidence="1" type="ORF">BO80DRAFT_329421</name>
</gene>
<keyword evidence="2" id="KW-1185">Reference proteome</keyword>
<evidence type="ECO:0000313" key="2">
    <source>
        <dbReference type="Proteomes" id="UP000249402"/>
    </source>
</evidence>
<sequence length="108" mass="12181">DRAERPAERKEYWCQANEKIKWFEIASKHLLHEMTHLDAAGQQAGYAAITDADGNISHGTLDVSGGRYIEMARRLATRWQQNEASCKKKNAMLPYRNADSATMSVLGK</sequence>
<accession>A0A395GVH6</accession>
<reference evidence="1 2" key="1">
    <citation type="submission" date="2018-02" db="EMBL/GenBank/DDBJ databases">
        <title>The genomes of Aspergillus section Nigri reveals drivers in fungal speciation.</title>
        <authorList>
            <consortium name="DOE Joint Genome Institute"/>
            <person name="Vesth T.C."/>
            <person name="Nybo J."/>
            <person name="Theobald S."/>
            <person name="Brandl J."/>
            <person name="Frisvad J.C."/>
            <person name="Nielsen K.F."/>
            <person name="Lyhne E.K."/>
            <person name="Kogle M.E."/>
            <person name="Kuo A."/>
            <person name="Riley R."/>
            <person name="Clum A."/>
            <person name="Nolan M."/>
            <person name="Lipzen A."/>
            <person name="Salamov A."/>
            <person name="Henrissat B."/>
            <person name="Wiebenga A."/>
            <person name="De vries R.P."/>
            <person name="Grigoriev I.V."/>
            <person name="Mortensen U.H."/>
            <person name="Andersen M.R."/>
            <person name="Baker S.E."/>
        </authorList>
    </citation>
    <scope>NUCLEOTIDE SEQUENCE [LARGE SCALE GENOMIC DNA]</scope>
    <source>
        <strain evidence="1 2">CBS 121593</strain>
    </source>
</reference>